<comment type="caution">
    <text evidence="2">The sequence shown here is derived from an EMBL/GenBank/DDBJ whole genome shotgun (WGS) entry which is preliminary data.</text>
</comment>
<keyword evidence="1" id="KW-0472">Membrane</keyword>
<evidence type="ECO:0000313" key="3">
    <source>
        <dbReference type="Proteomes" id="UP000316256"/>
    </source>
</evidence>
<dbReference type="EMBL" id="VIGH01000004">
    <property type="protein sequence ID" value="TQF69489.1"/>
    <property type="molecule type" value="Genomic_DNA"/>
</dbReference>
<accession>A0A541BAZ9</accession>
<keyword evidence="1" id="KW-0812">Transmembrane</keyword>
<keyword evidence="1" id="KW-1133">Transmembrane helix</keyword>
<dbReference type="SUPFAM" id="SSF81324">
    <property type="entry name" value="Voltage-gated potassium channels"/>
    <property type="match status" value="1"/>
</dbReference>
<feature type="transmembrane region" description="Helical" evidence="1">
    <location>
        <begin position="29"/>
        <end position="45"/>
    </location>
</feature>
<name>A0A541BAZ9_9NOCA</name>
<gene>
    <name evidence="2" type="ORF">FK531_10970</name>
</gene>
<reference evidence="2 3" key="1">
    <citation type="submission" date="2019-06" db="EMBL/GenBank/DDBJ databases">
        <title>Rhodococcus spaelei sp. nov., isolated from a cave.</title>
        <authorList>
            <person name="Lee S.D."/>
        </authorList>
    </citation>
    <scope>NUCLEOTIDE SEQUENCE [LARGE SCALE GENOMIC DNA]</scope>
    <source>
        <strain evidence="2 3">C9-5</strain>
    </source>
</reference>
<evidence type="ECO:0000313" key="2">
    <source>
        <dbReference type="EMBL" id="TQF69489.1"/>
    </source>
</evidence>
<dbReference type="OrthoDB" id="5402524at2"/>
<protein>
    <submittedName>
        <fullName evidence="2">DUF1345 domain-containing protein</fullName>
    </submittedName>
</protein>
<keyword evidence="3" id="KW-1185">Reference proteome</keyword>
<evidence type="ECO:0000256" key="1">
    <source>
        <dbReference type="SAM" id="Phobius"/>
    </source>
</evidence>
<dbReference type="AlphaFoldDB" id="A0A541BAZ9"/>
<organism evidence="2 3">
    <name type="scientific">Rhodococcus spelaei</name>
    <dbReference type="NCBI Taxonomy" id="2546320"/>
    <lineage>
        <taxon>Bacteria</taxon>
        <taxon>Bacillati</taxon>
        <taxon>Actinomycetota</taxon>
        <taxon>Actinomycetes</taxon>
        <taxon>Mycobacteriales</taxon>
        <taxon>Nocardiaceae</taxon>
        <taxon>Rhodococcus</taxon>
    </lineage>
</organism>
<feature type="transmembrane region" description="Helical" evidence="1">
    <location>
        <begin position="57"/>
        <end position="74"/>
    </location>
</feature>
<feature type="transmembrane region" description="Helical" evidence="1">
    <location>
        <begin position="86"/>
        <end position="108"/>
    </location>
</feature>
<dbReference type="Proteomes" id="UP000316256">
    <property type="component" value="Unassembled WGS sequence"/>
</dbReference>
<proteinExistence type="predicted"/>
<sequence>MRRWEYGALGGEHAPLPGWLRPHLAEPRWSMIAVLLVAVILQLLLPDSFVLRPRSAAPAIEIVLCAILLIGNPGPVHDRHPALRPLSLVLIGVLAVTNAVSTVLLIDAILTGADVTAGKILASGASIWLTNVIVYALWYWEFDRGGPAARAGARSQTPDFLFPQMADARLDPDFRPTFLDYLYVSFTNATAFSPTDTMPLSRWAKVLMMSQAVVSLVTVGLVAARAVNILGT</sequence>
<feature type="transmembrane region" description="Helical" evidence="1">
    <location>
        <begin position="206"/>
        <end position="227"/>
    </location>
</feature>
<feature type="transmembrane region" description="Helical" evidence="1">
    <location>
        <begin position="120"/>
        <end position="140"/>
    </location>
</feature>